<dbReference type="Proteomes" id="UP001642483">
    <property type="component" value="Unassembled WGS sequence"/>
</dbReference>
<dbReference type="Gene3D" id="3.30.1140.40">
    <property type="entry name" value="Tctex-1"/>
    <property type="match status" value="1"/>
</dbReference>
<evidence type="ECO:0000313" key="3">
    <source>
        <dbReference type="Proteomes" id="UP001642483"/>
    </source>
</evidence>
<dbReference type="InterPro" id="IPR038586">
    <property type="entry name" value="Tctex-1-like_sf"/>
</dbReference>
<gene>
    <name evidence="2" type="ORF">CVLEPA_LOCUS29136</name>
</gene>
<evidence type="ECO:0008006" key="4">
    <source>
        <dbReference type="Google" id="ProtNLM"/>
    </source>
</evidence>
<proteinExistence type="inferred from homology"/>
<reference evidence="2 3" key="1">
    <citation type="submission" date="2024-02" db="EMBL/GenBank/DDBJ databases">
        <authorList>
            <person name="Daric V."/>
            <person name="Darras S."/>
        </authorList>
    </citation>
    <scope>NUCLEOTIDE SEQUENCE [LARGE SCALE GENOMIC DNA]</scope>
</reference>
<dbReference type="InterPro" id="IPR005334">
    <property type="entry name" value="Tctex-1-like"/>
</dbReference>
<dbReference type="Pfam" id="PF03645">
    <property type="entry name" value="Tctex-1"/>
    <property type="match status" value="1"/>
</dbReference>
<protein>
    <recommendedName>
        <fullName evidence="4">Dynein light chain</fullName>
    </recommendedName>
</protein>
<keyword evidence="3" id="KW-1185">Reference proteome</keyword>
<accession>A0ABP0GW30</accession>
<evidence type="ECO:0000256" key="1">
    <source>
        <dbReference type="ARBA" id="ARBA00005361"/>
    </source>
</evidence>
<name>A0ABP0GW30_CLALP</name>
<comment type="caution">
    <text evidence="2">The sequence shown here is derived from an EMBL/GenBank/DDBJ whole genome shotgun (WGS) entry which is preliminary data.</text>
</comment>
<dbReference type="PANTHER" id="PTHR21255">
    <property type="entry name" value="T-COMPLEX-ASSOCIATED-TESTIS-EXPRESSED 1/ DYNEIN LIGHT CHAIN"/>
    <property type="match status" value="1"/>
</dbReference>
<dbReference type="PANTHER" id="PTHR21255:SF27">
    <property type="entry name" value="DYNEIN LIGHT CHAIN TCTEX-TYPE PROTEIN 2"/>
    <property type="match status" value="1"/>
</dbReference>
<sequence>MNSPRPFDGRRHSIDPVAIANMAHQSRRTSVIVNPLAGWPQSRRHSVMVPPPQVNRRRSSRLYQLQTDCSTTFTGLPLAPIPQRIENTYKIGPDEGKQYKQAEVRKAAERIVDEVLEGVPYMEKDFPTEKVILRKHRDIWGKKVMQPSNGGKVAKILVEEVKDELKKLNMDRYKFVVNAVVGDGRGQGMLMASRCLWDTETDGHVTVQRTTEKHFAVVTVHAVYYE</sequence>
<organism evidence="2 3">
    <name type="scientific">Clavelina lepadiformis</name>
    <name type="common">Light-bulb sea squirt</name>
    <name type="synonym">Ascidia lepadiformis</name>
    <dbReference type="NCBI Taxonomy" id="159417"/>
    <lineage>
        <taxon>Eukaryota</taxon>
        <taxon>Metazoa</taxon>
        <taxon>Chordata</taxon>
        <taxon>Tunicata</taxon>
        <taxon>Ascidiacea</taxon>
        <taxon>Aplousobranchia</taxon>
        <taxon>Clavelinidae</taxon>
        <taxon>Clavelina</taxon>
    </lineage>
</organism>
<dbReference type="EMBL" id="CAWYQH010000152">
    <property type="protein sequence ID" value="CAK8695931.1"/>
    <property type="molecule type" value="Genomic_DNA"/>
</dbReference>
<comment type="similarity">
    <text evidence="1">Belongs to the dynein light chain Tctex-type family.</text>
</comment>
<evidence type="ECO:0000313" key="2">
    <source>
        <dbReference type="EMBL" id="CAK8695931.1"/>
    </source>
</evidence>